<evidence type="ECO:0000256" key="9">
    <source>
        <dbReference type="HAMAP-Rule" id="MF_01148"/>
    </source>
</evidence>
<evidence type="ECO:0000256" key="3">
    <source>
        <dbReference type="ARBA" id="ARBA00022475"/>
    </source>
</evidence>
<evidence type="ECO:0000313" key="12">
    <source>
        <dbReference type="Proteomes" id="UP001623232"/>
    </source>
</evidence>
<dbReference type="Pfam" id="PF00795">
    <property type="entry name" value="CN_hydrolase"/>
    <property type="match status" value="1"/>
</dbReference>
<feature type="transmembrane region" description="Helical" evidence="9">
    <location>
        <begin position="58"/>
        <end position="76"/>
    </location>
</feature>
<sequence length="511" mass="55016">MINPAHWRWRGRLVLAFGLGVLLAQALAPLHVVLTVPMALGGVFVLFTRAETMRRAAWIGWIFGVGYFGAGLSWIVEPFQVDPDRHAWMAPFALVFLAGGLSLFWAVAFGLAARTGGQGWGAVLALTVWMSMAEFARAYVLTGLPWAAFGQFWIDTPAAQVLQWIGPQGLAVLTVFAGLSVGLAARPGVRLLGRALALLPAMLGVALALALPEPSAFATGEKVVRLVQPNAPQDQKWDPAYRDLFFSRQMGFTAAEGELGQPDLIVWPETAVPVMMEHSGSVFDRIALQAGGAQVILGQQRSDGEKYFNSLAVIDPQGNLIARYDKRHLVPFGEYVPFGDLLARVGIFGFATQMGSGFSPGTDEPIVTLTGFGAVRPLICYEAVFPEEIQSGSQRPDLLVQITNDAWFGTYSGPYQHLVQARMRAIEQGVPMIRAANTGVSAVIDPAGRLVASLALGQAGFVDARVPKPVQATLYSRSGDWPVLGVLLFCLGGLQLLHSRSAHSRRDTIGD</sequence>
<keyword evidence="3 9" id="KW-1003">Cell membrane</keyword>
<gene>
    <name evidence="9 11" type="primary">lnt</name>
    <name evidence="11" type="ORF">QEZ52_03775</name>
</gene>
<dbReference type="RefSeq" id="WP_406648090.1">
    <property type="nucleotide sequence ID" value="NZ_CP123584.1"/>
</dbReference>
<comment type="subcellular location">
    <subcellularLocation>
        <location evidence="1 9">Cell membrane</location>
        <topology evidence="1 9">Multi-pass membrane protein</topology>
    </subcellularLocation>
</comment>
<evidence type="ECO:0000256" key="4">
    <source>
        <dbReference type="ARBA" id="ARBA00022679"/>
    </source>
</evidence>
<comment type="catalytic activity">
    <reaction evidence="9">
        <text>N-terminal S-1,2-diacyl-sn-glyceryl-L-cysteinyl-[lipoprotein] + a glycerophospholipid = N-acyl-S-1,2-diacyl-sn-glyceryl-L-cysteinyl-[lipoprotein] + a 2-acyl-sn-glycero-3-phospholipid + H(+)</text>
        <dbReference type="Rhea" id="RHEA:48228"/>
        <dbReference type="Rhea" id="RHEA-COMP:14681"/>
        <dbReference type="Rhea" id="RHEA-COMP:14684"/>
        <dbReference type="ChEBI" id="CHEBI:15378"/>
        <dbReference type="ChEBI" id="CHEBI:136912"/>
        <dbReference type="ChEBI" id="CHEBI:140656"/>
        <dbReference type="ChEBI" id="CHEBI:140657"/>
        <dbReference type="ChEBI" id="CHEBI:140660"/>
        <dbReference type="EC" id="2.3.1.269"/>
    </reaction>
</comment>
<dbReference type="Pfam" id="PF20154">
    <property type="entry name" value="LNT_N"/>
    <property type="match status" value="1"/>
</dbReference>
<evidence type="ECO:0000256" key="1">
    <source>
        <dbReference type="ARBA" id="ARBA00004651"/>
    </source>
</evidence>
<evidence type="ECO:0000256" key="2">
    <source>
        <dbReference type="ARBA" id="ARBA00010065"/>
    </source>
</evidence>
<dbReference type="InterPro" id="IPR004563">
    <property type="entry name" value="Apolipo_AcylTrfase"/>
</dbReference>
<evidence type="ECO:0000259" key="10">
    <source>
        <dbReference type="PROSITE" id="PS50263"/>
    </source>
</evidence>
<evidence type="ECO:0000256" key="5">
    <source>
        <dbReference type="ARBA" id="ARBA00022692"/>
    </source>
</evidence>
<feature type="transmembrane region" description="Helical" evidence="9">
    <location>
        <begin position="161"/>
        <end position="184"/>
    </location>
</feature>
<dbReference type="Gene3D" id="3.60.110.10">
    <property type="entry name" value="Carbon-nitrogen hydrolase"/>
    <property type="match status" value="1"/>
</dbReference>
<dbReference type="EC" id="2.3.1.269" evidence="9"/>
<feature type="transmembrane region" description="Helical" evidence="9">
    <location>
        <begin position="13"/>
        <end position="46"/>
    </location>
</feature>
<evidence type="ECO:0000256" key="6">
    <source>
        <dbReference type="ARBA" id="ARBA00022989"/>
    </source>
</evidence>
<evidence type="ECO:0000256" key="7">
    <source>
        <dbReference type="ARBA" id="ARBA00023136"/>
    </source>
</evidence>
<dbReference type="InterPro" id="IPR003010">
    <property type="entry name" value="C-N_Hydrolase"/>
</dbReference>
<comment type="similarity">
    <text evidence="2 9">Belongs to the CN hydrolase family. Apolipoprotein N-acyltransferase subfamily.</text>
</comment>
<evidence type="ECO:0000256" key="8">
    <source>
        <dbReference type="ARBA" id="ARBA00023315"/>
    </source>
</evidence>
<feature type="transmembrane region" description="Helical" evidence="9">
    <location>
        <begin position="88"/>
        <end position="113"/>
    </location>
</feature>
<accession>A0ABZ2XUA6</accession>
<keyword evidence="4 9" id="KW-0808">Transferase</keyword>
<comment type="pathway">
    <text evidence="9">Protein modification; lipoprotein biosynthesis (N-acyl transfer).</text>
</comment>
<dbReference type="CDD" id="cd07571">
    <property type="entry name" value="ALP_N-acyl_transferase"/>
    <property type="match status" value="1"/>
</dbReference>
<feature type="transmembrane region" description="Helical" evidence="9">
    <location>
        <begin position="120"/>
        <end position="141"/>
    </location>
</feature>
<dbReference type="PROSITE" id="PS50263">
    <property type="entry name" value="CN_HYDROLASE"/>
    <property type="match status" value="1"/>
</dbReference>
<proteinExistence type="inferred from homology"/>
<feature type="transmembrane region" description="Helical" evidence="9">
    <location>
        <begin position="191"/>
        <end position="211"/>
    </location>
</feature>
<name>A0ABZ2XUA6_9RHOB</name>
<keyword evidence="12" id="KW-1185">Reference proteome</keyword>
<dbReference type="PANTHER" id="PTHR38686">
    <property type="entry name" value="APOLIPOPROTEIN N-ACYLTRANSFERASE"/>
    <property type="match status" value="1"/>
</dbReference>
<keyword evidence="8 9" id="KW-0012">Acyltransferase</keyword>
<organism evidence="11 12">
    <name type="scientific">Aliisedimentitalea scapharcae</name>
    <dbReference type="NCBI Taxonomy" id="1524259"/>
    <lineage>
        <taxon>Bacteria</taxon>
        <taxon>Pseudomonadati</taxon>
        <taxon>Pseudomonadota</taxon>
        <taxon>Alphaproteobacteria</taxon>
        <taxon>Rhodobacterales</taxon>
        <taxon>Roseobacteraceae</taxon>
        <taxon>Aliisedimentitalea</taxon>
    </lineage>
</organism>
<dbReference type="NCBIfam" id="TIGR00546">
    <property type="entry name" value="lnt"/>
    <property type="match status" value="1"/>
</dbReference>
<keyword evidence="6 9" id="KW-1133">Transmembrane helix</keyword>
<protein>
    <recommendedName>
        <fullName evidence="9">Apolipoprotein N-acyltransferase</fullName>
        <shortName evidence="9">ALP N-acyltransferase</shortName>
        <ecNumber evidence="9">2.3.1.269</ecNumber>
    </recommendedName>
</protein>
<dbReference type="HAMAP" id="MF_01148">
    <property type="entry name" value="Lnt"/>
    <property type="match status" value="1"/>
</dbReference>
<dbReference type="InterPro" id="IPR036526">
    <property type="entry name" value="C-N_Hydrolase_sf"/>
</dbReference>
<reference evidence="11 12" key="1">
    <citation type="submission" date="2023-04" db="EMBL/GenBank/DDBJ databases">
        <title>Complete genome sequence of Alisedimentitalea scapharcae.</title>
        <authorList>
            <person name="Rong J.-C."/>
            <person name="Yi M.-L."/>
            <person name="Zhao Q."/>
        </authorList>
    </citation>
    <scope>NUCLEOTIDE SEQUENCE [LARGE SCALE GENOMIC DNA]</scope>
    <source>
        <strain evidence="11 12">KCTC 42119</strain>
    </source>
</reference>
<dbReference type="SUPFAM" id="SSF56317">
    <property type="entry name" value="Carbon-nitrogen hydrolase"/>
    <property type="match status" value="1"/>
</dbReference>
<evidence type="ECO:0000313" key="11">
    <source>
        <dbReference type="EMBL" id="WZK89681.1"/>
    </source>
</evidence>
<feature type="domain" description="CN hydrolase" evidence="10">
    <location>
        <begin position="227"/>
        <end position="468"/>
    </location>
</feature>
<keyword evidence="7 9" id="KW-0472">Membrane</keyword>
<dbReference type="EMBL" id="CP123584">
    <property type="protein sequence ID" value="WZK89681.1"/>
    <property type="molecule type" value="Genomic_DNA"/>
</dbReference>
<dbReference type="Proteomes" id="UP001623232">
    <property type="component" value="Chromosome"/>
</dbReference>
<dbReference type="PANTHER" id="PTHR38686:SF1">
    <property type="entry name" value="APOLIPOPROTEIN N-ACYLTRANSFERASE"/>
    <property type="match status" value="1"/>
</dbReference>
<keyword evidence="5 9" id="KW-0812">Transmembrane</keyword>
<dbReference type="InterPro" id="IPR045378">
    <property type="entry name" value="LNT_N"/>
</dbReference>
<comment type="function">
    <text evidence="9">Catalyzes the phospholipid dependent N-acylation of the N-terminal cysteine of apolipoprotein, the last step in lipoprotein maturation.</text>
</comment>